<dbReference type="RefSeq" id="WP_376809138.1">
    <property type="nucleotide sequence ID" value="NZ_JBHTAC010000037.1"/>
</dbReference>
<evidence type="ECO:0000313" key="1">
    <source>
        <dbReference type="EMBL" id="MFC7246297.1"/>
    </source>
</evidence>
<accession>A0ABW2H365</accession>
<reference evidence="2" key="1">
    <citation type="journal article" date="2019" name="Int. J. Syst. Evol. Microbiol.">
        <title>The Global Catalogue of Microorganisms (GCM) 10K type strain sequencing project: providing services to taxonomists for standard genome sequencing and annotation.</title>
        <authorList>
            <consortium name="The Broad Institute Genomics Platform"/>
            <consortium name="The Broad Institute Genome Sequencing Center for Infectious Disease"/>
            <person name="Wu L."/>
            <person name="Ma J."/>
        </authorList>
    </citation>
    <scope>NUCLEOTIDE SEQUENCE [LARGE SCALE GENOMIC DNA]</scope>
    <source>
        <strain evidence="2">CGMCC 1.9106</strain>
    </source>
</reference>
<dbReference type="EMBL" id="JBHTAC010000037">
    <property type="protein sequence ID" value="MFC7246297.1"/>
    <property type="molecule type" value="Genomic_DNA"/>
</dbReference>
<dbReference type="Gene3D" id="1.10.340.30">
    <property type="entry name" value="Hypothetical protein, domain 2"/>
    <property type="match status" value="1"/>
</dbReference>
<organism evidence="1 2">
    <name type="scientific">Catellatospora aurea</name>
    <dbReference type="NCBI Taxonomy" id="1337874"/>
    <lineage>
        <taxon>Bacteria</taxon>
        <taxon>Bacillati</taxon>
        <taxon>Actinomycetota</taxon>
        <taxon>Actinomycetes</taxon>
        <taxon>Micromonosporales</taxon>
        <taxon>Micromonosporaceae</taxon>
        <taxon>Catellatospora</taxon>
    </lineage>
</organism>
<dbReference type="InterPro" id="IPR011257">
    <property type="entry name" value="DNA_glycosylase"/>
</dbReference>
<protein>
    <submittedName>
        <fullName evidence="1">Uncharacterized protein</fullName>
    </submittedName>
</protein>
<evidence type="ECO:0000313" key="2">
    <source>
        <dbReference type="Proteomes" id="UP001596392"/>
    </source>
</evidence>
<dbReference type="SUPFAM" id="SSF48150">
    <property type="entry name" value="DNA-glycosylase"/>
    <property type="match status" value="1"/>
</dbReference>
<proteinExistence type="predicted"/>
<dbReference type="Proteomes" id="UP001596392">
    <property type="component" value="Unassembled WGS sequence"/>
</dbReference>
<name>A0ABW2H365_9ACTN</name>
<gene>
    <name evidence="1" type="ORF">ACFQO7_27795</name>
</gene>
<comment type="caution">
    <text evidence="1">The sequence shown here is derived from an EMBL/GenBank/DDBJ whole genome shotgun (WGS) entry which is preliminary data.</text>
</comment>
<keyword evidence="2" id="KW-1185">Reference proteome</keyword>
<sequence length="165" mass="16965">MTQASRTLLAPLVAAAPGRRVPRAVDGVELAVRAVLGPAAAARLAMAYGDPVTDPDGALTRVFPDLSALAGADPAVLDVAAPVAQAFAALVGAVASGGLDLGVGADWVEARRRLRDLPGLDGSTVEHIARRALGDPDAWPGDGRHGEPAERWRPWRAYAFGHLAG</sequence>